<sequence>MSKCSGVLGCRYVVCFLVLLVAPRREGMVNWHFWSVCGISYFRWSE</sequence>
<proteinExistence type="predicted"/>
<dbReference type="AlphaFoldDB" id="A0A182IG06"/>
<dbReference type="EnsemblMetazoa" id="AARA014412-RA">
    <property type="protein sequence ID" value="AARA014412-PA"/>
    <property type="gene ID" value="AARA014412"/>
</dbReference>
<accession>A0A182IG06</accession>
<evidence type="ECO:0000313" key="1">
    <source>
        <dbReference type="EnsemblMetazoa" id="AARA014412-PA"/>
    </source>
</evidence>
<protein>
    <submittedName>
        <fullName evidence="1">Uncharacterized protein</fullName>
    </submittedName>
</protein>
<name>A0A182IG06_ANOAR</name>
<organism evidence="1 2">
    <name type="scientific">Anopheles arabiensis</name>
    <name type="common">Mosquito</name>
    <dbReference type="NCBI Taxonomy" id="7173"/>
    <lineage>
        <taxon>Eukaryota</taxon>
        <taxon>Metazoa</taxon>
        <taxon>Ecdysozoa</taxon>
        <taxon>Arthropoda</taxon>
        <taxon>Hexapoda</taxon>
        <taxon>Insecta</taxon>
        <taxon>Pterygota</taxon>
        <taxon>Neoptera</taxon>
        <taxon>Endopterygota</taxon>
        <taxon>Diptera</taxon>
        <taxon>Nematocera</taxon>
        <taxon>Culicoidea</taxon>
        <taxon>Culicidae</taxon>
        <taxon>Anophelinae</taxon>
        <taxon>Anopheles</taxon>
    </lineage>
</organism>
<reference evidence="1" key="1">
    <citation type="submission" date="2022-08" db="UniProtKB">
        <authorList>
            <consortium name="EnsemblMetazoa"/>
        </authorList>
    </citation>
    <scope>IDENTIFICATION</scope>
    <source>
        <strain evidence="1">Dongola</strain>
    </source>
</reference>
<dbReference type="Proteomes" id="UP000075840">
    <property type="component" value="Unassembled WGS sequence"/>
</dbReference>
<dbReference type="VEuPathDB" id="VectorBase:AARA014412"/>
<keyword evidence="2" id="KW-1185">Reference proteome</keyword>
<dbReference type="EMBL" id="APCN01000586">
    <property type="status" value="NOT_ANNOTATED_CDS"/>
    <property type="molecule type" value="Genomic_DNA"/>
</dbReference>
<evidence type="ECO:0000313" key="2">
    <source>
        <dbReference type="Proteomes" id="UP000075840"/>
    </source>
</evidence>